<evidence type="ECO:0000256" key="3">
    <source>
        <dbReference type="ARBA" id="ARBA00008737"/>
    </source>
</evidence>
<dbReference type="OrthoDB" id="9804217at2"/>
<organism evidence="12 13">
    <name type="scientific">Kytococcus schroeteri</name>
    <dbReference type="NCBI Taxonomy" id="138300"/>
    <lineage>
        <taxon>Bacteria</taxon>
        <taxon>Bacillati</taxon>
        <taxon>Actinomycetota</taxon>
        <taxon>Actinomycetes</taxon>
        <taxon>Micrococcales</taxon>
        <taxon>Kytococcaceae</taxon>
        <taxon>Kytococcus</taxon>
    </lineage>
</organism>
<dbReference type="Proteomes" id="UP000234206">
    <property type="component" value="Unassembled WGS sequence"/>
</dbReference>
<evidence type="ECO:0000256" key="8">
    <source>
        <dbReference type="ARBA" id="ARBA00023239"/>
    </source>
</evidence>
<dbReference type="NCBIfam" id="NF001369">
    <property type="entry name" value="PRK00278.1-1"/>
    <property type="match status" value="1"/>
</dbReference>
<sequence>MSGTVLDAIVDGVREDVAARERAVPLNALGEAAVAPPRPVLEALRTPGASLIAEIKRRSPSKGDLAPIGEPADLARTYAGAGAAAISVLTEERRFGGSLQDLVAVRAAVDTPLLRKDFLVGEYQVREARAAGADLVLLIVAALDQPLLADLLALTHELGMEALVEVHDEEELERAITVGSRIIGVNSRNLKTLEVDPATPARLVPQVPGGVVAVSESGIRTPQDVRTAVSAGARAVLVGEALVTAADPAAAAAGLVAAGAAPADPTPSDPMGGTSR</sequence>
<dbReference type="InterPro" id="IPR013785">
    <property type="entry name" value="Aldolase_TIM"/>
</dbReference>
<comment type="catalytic activity">
    <reaction evidence="1 9">
        <text>1-(2-carboxyphenylamino)-1-deoxy-D-ribulose 5-phosphate + H(+) = (1S,2R)-1-C-(indol-3-yl)glycerol 3-phosphate + CO2 + H2O</text>
        <dbReference type="Rhea" id="RHEA:23476"/>
        <dbReference type="ChEBI" id="CHEBI:15377"/>
        <dbReference type="ChEBI" id="CHEBI:15378"/>
        <dbReference type="ChEBI" id="CHEBI:16526"/>
        <dbReference type="ChEBI" id="CHEBI:58613"/>
        <dbReference type="ChEBI" id="CHEBI:58866"/>
        <dbReference type="EC" id="4.1.1.48"/>
    </reaction>
</comment>
<gene>
    <name evidence="9" type="primary">trpC</name>
    <name evidence="12" type="ORF">CYJ76_07755</name>
</gene>
<dbReference type="InterPro" id="IPR045186">
    <property type="entry name" value="Indole-3-glycerol_P_synth"/>
</dbReference>
<protein>
    <recommendedName>
        <fullName evidence="9">Indole-3-glycerol phosphate synthase</fullName>
        <shortName evidence="9">IGPS</shortName>
        <ecNumber evidence="9">4.1.1.48</ecNumber>
    </recommendedName>
</protein>
<proteinExistence type="inferred from homology"/>
<dbReference type="SUPFAM" id="SSF51366">
    <property type="entry name" value="Ribulose-phoshate binding barrel"/>
    <property type="match status" value="1"/>
</dbReference>
<comment type="similarity">
    <text evidence="3 9">Belongs to the TrpC family.</text>
</comment>
<keyword evidence="7 9" id="KW-0057">Aromatic amino acid biosynthesis</keyword>
<dbReference type="InterPro" id="IPR013798">
    <property type="entry name" value="Indole-3-glycerol_P_synth_dom"/>
</dbReference>
<keyword evidence="5 9" id="KW-0210">Decarboxylase</keyword>
<dbReference type="UniPathway" id="UPA00035">
    <property type="reaction ID" value="UER00043"/>
</dbReference>
<dbReference type="EC" id="4.1.1.48" evidence="9"/>
<evidence type="ECO:0000256" key="10">
    <source>
        <dbReference type="SAM" id="MobiDB-lite"/>
    </source>
</evidence>
<dbReference type="GO" id="GO:0004425">
    <property type="term" value="F:indole-3-glycerol-phosphate synthase activity"/>
    <property type="evidence" value="ECO:0007669"/>
    <property type="project" value="UniProtKB-UniRule"/>
</dbReference>
<feature type="domain" description="Indole-3-glycerol phosphate synthase" evidence="11">
    <location>
        <begin position="6"/>
        <end position="252"/>
    </location>
</feature>
<keyword evidence="6 9" id="KW-0822">Tryptophan biosynthesis</keyword>
<evidence type="ECO:0000256" key="5">
    <source>
        <dbReference type="ARBA" id="ARBA00022793"/>
    </source>
</evidence>
<dbReference type="PROSITE" id="PS00614">
    <property type="entry name" value="IGPS"/>
    <property type="match status" value="1"/>
</dbReference>
<accession>A0A2I1P9Z3</accession>
<comment type="pathway">
    <text evidence="2 9">Amino-acid biosynthesis; L-tryptophan biosynthesis; L-tryptophan from chorismate: step 4/5.</text>
</comment>
<keyword evidence="8 9" id="KW-0456">Lyase</keyword>
<dbReference type="HAMAP" id="MF_00134_B">
    <property type="entry name" value="IGPS_B"/>
    <property type="match status" value="1"/>
</dbReference>
<dbReference type="PANTHER" id="PTHR22854:SF2">
    <property type="entry name" value="INDOLE-3-GLYCEROL-PHOSPHATE SYNTHASE"/>
    <property type="match status" value="1"/>
</dbReference>
<evidence type="ECO:0000256" key="4">
    <source>
        <dbReference type="ARBA" id="ARBA00022605"/>
    </source>
</evidence>
<dbReference type="EMBL" id="PKIZ01000013">
    <property type="protein sequence ID" value="PKZ41445.1"/>
    <property type="molecule type" value="Genomic_DNA"/>
</dbReference>
<evidence type="ECO:0000313" key="12">
    <source>
        <dbReference type="EMBL" id="PKZ41445.1"/>
    </source>
</evidence>
<dbReference type="Gene3D" id="3.20.20.70">
    <property type="entry name" value="Aldolase class I"/>
    <property type="match status" value="1"/>
</dbReference>
<evidence type="ECO:0000259" key="11">
    <source>
        <dbReference type="Pfam" id="PF00218"/>
    </source>
</evidence>
<evidence type="ECO:0000256" key="6">
    <source>
        <dbReference type="ARBA" id="ARBA00022822"/>
    </source>
</evidence>
<dbReference type="RefSeq" id="WP_101849742.1">
    <property type="nucleotide sequence ID" value="NZ_PKIZ01000013.1"/>
</dbReference>
<dbReference type="InterPro" id="IPR001468">
    <property type="entry name" value="Indole-3-GlycerolPSynthase_CS"/>
</dbReference>
<evidence type="ECO:0000256" key="1">
    <source>
        <dbReference type="ARBA" id="ARBA00001633"/>
    </source>
</evidence>
<dbReference type="CDD" id="cd00331">
    <property type="entry name" value="IGPS"/>
    <property type="match status" value="1"/>
</dbReference>
<name>A0A2I1P9Z3_9MICO</name>
<dbReference type="NCBIfam" id="NF001377">
    <property type="entry name" value="PRK00278.2-4"/>
    <property type="match status" value="1"/>
</dbReference>
<dbReference type="HAMAP" id="MF_00134_A">
    <property type="entry name" value="IGPS_A"/>
    <property type="match status" value="1"/>
</dbReference>
<keyword evidence="4 9" id="KW-0028">Amino-acid biosynthesis</keyword>
<reference evidence="12 13" key="1">
    <citation type="submission" date="2017-12" db="EMBL/GenBank/DDBJ databases">
        <title>Phylogenetic diversity of female urinary microbiome.</title>
        <authorList>
            <person name="Thomas-White K."/>
            <person name="Wolfe A.J."/>
        </authorList>
    </citation>
    <scope>NUCLEOTIDE SEQUENCE [LARGE SCALE GENOMIC DNA]</scope>
    <source>
        <strain evidence="12 13">UMB1298</strain>
    </source>
</reference>
<dbReference type="InterPro" id="IPR011060">
    <property type="entry name" value="RibuloseP-bd_barrel"/>
</dbReference>
<dbReference type="FunFam" id="3.20.20.70:FF:000024">
    <property type="entry name" value="Indole-3-glycerol phosphate synthase"/>
    <property type="match status" value="1"/>
</dbReference>
<evidence type="ECO:0000256" key="9">
    <source>
        <dbReference type="HAMAP-Rule" id="MF_00134"/>
    </source>
</evidence>
<feature type="region of interest" description="Disordered" evidence="10">
    <location>
        <begin position="257"/>
        <end position="276"/>
    </location>
</feature>
<comment type="caution">
    <text evidence="12">The sequence shown here is derived from an EMBL/GenBank/DDBJ whole genome shotgun (WGS) entry which is preliminary data.</text>
</comment>
<dbReference type="GO" id="GO:0000162">
    <property type="term" value="P:L-tryptophan biosynthetic process"/>
    <property type="evidence" value="ECO:0007669"/>
    <property type="project" value="UniProtKB-UniRule"/>
</dbReference>
<keyword evidence="13" id="KW-1185">Reference proteome</keyword>
<evidence type="ECO:0000313" key="13">
    <source>
        <dbReference type="Proteomes" id="UP000234206"/>
    </source>
</evidence>
<evidence type="ECO:0000256" key="2">
    <source>
        <dbReference type="ARBA" id="ARBA00004696"/>
    </source>
</evidence>
<dbReference type="AlphaFoldDB" id="A0A2I1P9Z3"/>
<dbReference type="Pfam" id="PF00218">
    <property type="entry name" value="IGPS"/>
    <property type="match status" value="1"/>
</dbReference>
<evidence type="ECO:0000256" key="7">
    <source>
        <dbReference type="ARBA" id="ARBA00023141"/>
    </source>
</evidence>
<dbReference type="PANTHER" id="PTHR22854">
    <property type="entry name" value="TRYPTOPHAN BIOSYNTHESIS PROTEIN"/>
    <property type="match status" value="1"/>
</dbReference>
<dbReference type="GO" id="GO:0004640">
    <property type="term" value="F:phosphoribosylanthranilate isomerase activity"/>
    <property type="evidence" value="ECO:0007669"/>
    <property type="project" value="TreeGrafter"/>
</dbReference>